<dbReference type="Pfam" id="PF06041">
    <property type="entry name" value="DUF924"/>
    <property type="match status" value="1"/>
</dbReference>
<evidence type="ECO:0000313" key="2">
    <source>
        <dbReference type="Proteomes" id="UP000064920"/>
    </source>
</evidence>
<keyword evidence="1" id="KW-0472">Membrane</keyword>
<keyword evidence="2" id="KW-1185">Reference proteome</keyword>
<dbReference type="Gene3D" id="1.25.40.10">
    <property type="entry name" value="Tetratricopeptide repeat domain"/>
    <property type="match status" value="1"/>
</dbReference>
<dbReference type="Proteomes" id="UP000064920">
    <property type="component" value="Chromosome"/>
</dbReference>
<dbReference type="Gene3D" id="1.20.58.320">
    <property type="entry name" value="TPR-like"/>
    <property type="match status" value="1"/>
</dbReference>
<name>A0A0N7HJ51_9RHOB</name>
<dbReference type="InterPro" id="IPR010323">
    <property type="entry name" value="DUF924"/>
</dbReference>
<sequence>MDLWSWRMRGGANDEIIAKYTEATERAAQGEFDSWADEPIGRLALIILLDQFPRTVWAGTAKAYAQDPKALHLCLEGLENGHFDALENVWFKSVFKLPMEHCECPNHLANLDRVIAIADQIKEDAPDNLKDVYEFAAGQPRKHRAVIAQFGRHSHRNEVLGRISTPAELDYISKGIFPHEVELKI</sequence>
<proteinExistence type="predicted"/>
<reference evidence="2" key="1">
    <citation type="submission" date="2015-05" db="EMBL/GenBank/DDBJ databases">
        <authorList>
            <person name="Oh H.-M."/>
            <person name="Yang J.-A."/>
            <person name="Cho J.-C."/>
            <person name="Kang I."/>
        </authorList>
    </citation>
    <scope>NUCLEOTIDE SEQUENCE [LARGE SCALE GENOMIC DNA]</scope>
    <source>
        <strain evidence="2">IMCC 12053</strain>
    </source>
</reference>
<dbReference type="AlphaFoldDB" id="A0A0N7HJ51"/>
<evidence type="ECO:0000313" key="1">
    <source>
        <dbReference type="EMBL" id="ALI57045.1"/>
    </source>
</evidence>
<dbReference type="KEGG" id="cmar:IMCC12053_3098"/>
<dbReference type="EMBL" id="CP012023">
    <property type="protein sequence ID" value="ALI57045.1"/>
    <property type="molecule type" value="Genomic_DNA"/>
</dbReference>
<dbReference type="InterPro" id="IPR011990">
    <property type="entry name" value="TPR-like_helical_dom_sf"/>
</dbReference>
<dbReference type="PATRIC" id="fig|1397108.4.peg.3185"/>
<accession>A0A0N7HJ51</accession>
<keyword evidence="1" id="KW-0812">Transmembrane</keyword>
<gene>
    <name evidence="1" type="ORF">IMCC12053_3098</name>
</gene>
<organism evidence="1 2">
    <name type="scientific">Celeribacter marinus</name>
    <dbReference type="NCBI Taxonomy" id="1397108"/>
    <lineage>
        <taxon>Bacteria</taxon>
        <taxon>Pseudomonadati</taxon>
        <taxon>Pseudomonadota</taxon>
        <taxon>Alphaproteobacteria</taxon>
        <taxon>Rhodobacterales</taxon>
        <taxon>Roseobacteraceae</taxon>
        <taxon>Celeribacter</taxon>
    </lineage>
</organism>
<dbReference type="STRING" id="1397108.IMCC12053_3098"/>
<protein>
    <submittedName>
        <fullName evidence="1">Putative transmembrane protein</fullName>
    </submittedName>
</protein>
<dbReference type="SUPFAM" id="SSF48452">
    <property type="entry name" value="TPR-like"/>
    <property type="match status" value="1"/>
</dbReference>